<dbReference type="AlphaFoldDB" id="A0A210QSP7"/>
<keyword evidence="2" id="KW-1185">Reference proteome</keyword>
<comment type="caution">
    <text evidence="1">The sequence shown here is derived from an EMBL/GenBank/DDBJ whole genome shotgun (WGS) entry which is preliminary data.</text>
</comment>
<accession>A0A210QSP7</accession>
<dbReference type="Proteomes" id="UP000242188">
    <property type="component" value="Unassembled WGS sequence"/>
</dbReference>
<sequence>MFASAGKRKYPFLNQEICHQAANVQHRILTDSQHFLPKRVCIGNQLESSNQVRLTTIREEIYNSMQMNRTNTAVNQHQTTHIGQTTDNCSMETSPEEQHYVNNNLNNNSMCEGNRQQSVRCTRCEAGQGVSILNICPTIETREEKSKA</sequence>
<gene>
    <name evidence="1" type="ORF">KP79_PYT17420</name>
</gene>
<evidence type="ECO:0000313" key="2">
    <source>
        <dbReference type="Proteomes" id="UP000242188"/>
    </source>
</evidence>
<reference evidence="1 2" key="1">
    <citation type="journal article" date="2017" name="Nat. Ecol. Evol.">
        <title>Scallop genome provides insights into evolution of bilaterian karyotype and development.</title>
        <authorList>
            <person name="Wang S."/>
            <person name="Zhang J."/>
            <person name="Jiao W."/>
            <person name="Li J."/>
            <person name="Xun X."/>
            <person name="Sun Y."/>
            <person name="Guo X."/>
            <person name="Huan P."/>
            <person name="Dong B."/>
            <person name="Zhang L."/>
            <person name="Hu X."/>
            <person name="Sun X."/>
            <person name="Wang J."/>
            <person name="Zhao C."/>
            <person name="Wang Y."/>
            <person name="Wang D."/>
            <person name="Huang X."/>
            <person name="Wang R."/>
            <person name="Lv J."/>
            <person name="Li Y."/>
            <person name="Zhang Z."/>
            <person name="Liu B."/>
            <person name="Lu W."/>
            <person name="Hui Y."/>
            <person name="Liang J."/>
            <person name="Zhou Z."/>
            <person name="Hou R."/>
            <person name="Li X."/>
            <person name="Liu Y."/>
            <person name="Li H."/>
            <person name="Ning X."/>
            <person name="Lin Y."/>
            <person name="Zhao L."/>
            <person name="Xing Q."/>
            <person name="Dou J."/>
            <person name="Li Y."/>
            <person name="Mao J."/>
            <person name="Guo H."/>
            <person name="Dou H."/>
            <person name="Li T."/>
            <person name="Mu C."/>
            <person name="Jiang W."/>
            <person name="Fu Q."/>
            <person name="Fu X."/>
            <person name="Miao Y."/>
            <person name="Liu J."/>
            <person name="Yu Q."/>
            <person name="Li R."/>
            <person name="Liao H."/>
            <person name="Li X."/>
            <person name="Kong Y."/>
            <person name="Jiang Z."/>
            <person name="Chourrout D."/>
            <person name="Li R."/>
            <person name="Bao Z."/>
        </authorList>
    </citation>
    <scope>NUCLEOTIDE SEQUENCE [LARGE SCALE GENOMIC DNA]</scope>
    <source>
        <strain evidence="1 2">PY_sf001</strain>
    </source>
</reference>
<evidence type="ECO:0000313" key="1">
    <source>
        <dbReference type="EMBL" id="OWF51754.1"/>
    </source>
</evidence>
<proteinExistence type="predicted"/>
<dbReference type="EMBL" id="NEDP02002060">
    <property type="protein sequence ID" value="OWF51754.1"/>
    <property type="molecule type" value="Genomic_DNA"/>
</dbReference>
<organism evidence="1 2">
    <name type="scientific">Mizuhopecten yessoensis</name>
    <name type="common">Japanese scallop</name>
    <name type="synonym">Patinopecten yessoensis</name>
    <dbReference type="NCBI Taxonomy" id="6573"/>
    <lineage>
        <taxon>Eukaryota</taxon>
        <taxon>Metazoa</taxon>
        <taxon>Spiralia</taxon>
        <taxon>Lophotrochozoa</taxon>
        <taxon>Mollusca</taxon>
        <taxon>Bivalvia</taxon>
        <taxon>Autobranchia</taxon>
        <taxon>Pteriomorphia</taxon>
        <taxon>Pectinida</taxon>
        <taxon>Pectinoidea</taxon>
        <taxon>Pectinidae</taxon>
        <taxon>Mizuhopecten</taxon>
    </lineage>
</organism>
<name>A0A210QSP7_MIZYE</name>
<protein>
    <submittedName>
        <fullName evidence="1">Uncharacterized protein</fullName>
    </submittedName>
</protein>
<dbReference type="OrthoDB" id="10347225at2759"/>